<evidence type="ECO:0000313" key="14">
    <source>
        <dbReference type="Proteomes" id="UP000018542"/>
    </source>
</evidence>
<evidence type="ECO:0000256" key="3">
    <source>
        <dbReference type="ARBA" id="ARBA00022475"/>
    </source>
</evidence>
<keyword evidence="4" id="KW-0547">Nucleotide-binding</keyword>
<keyword evidence="6" id="KW-0067">ATP-binding</keyword>
<feature type="region of interest" description="Disordered" evidence="11">
    <location>
        <begin position="1"/>
        <end position="39"/>
    </location>
</feature>
<evidence type="ECO:0000256" key="6">
    <source>
        <dbReference type="ARBA" id="ARBA00022840"/>
    </source>
</evidence>
<gene>
    <name evidence="13" type="primary">znuC</name>
    <name evidence="13" type="ORF">W911_03020</name>
</gene>
<dbReference type="InterPro" id="IPR003593">
    <property type="entry name" value="AAA+_ATPase"/>
</dbReference>
<evidence type="ECO:0000256" key="4">
    <source>
        <dbReference type="ARBA" id="ARBA00022741"/>
    </source>
</evidence>
<evidence type="ECO:0000256" key="10">
    <source>
        <dbReference type="ARBA" id="ARBA00023136"/>
    </source>
</evidence>
<evidence type="ECO:0000256" key="7">
    <source>
        <dbReference type="ARBA" id="ARBA00022906"/>
    </source>
</evidence>
<keyword evidence="9" id="KW-0406">Ion transport</keyword>
<name>V5SC60_9HYPH</name>
<keyword evidence="3" id="KW-1003">Cell membrane</keyword>
<keyword evidence="2" id="KW-0813">Transport</keyword>
<keyword evidence="8" id="KW-1278">Translocase</keyword>
<keyword evidence="7" id="KW-0864">Zinc transport</keyword>
<dbReference type="InterPro" id="IPR050153">
    <property type="entry name" value="Metal_Ion_Import_ABC"/>
</dbReference>
<dbReference type="AlphaFoldDB" id="V5SC60"/>
<dbReference type="STRING" id="1029756.W911_03020"/>
<keyword evidence="5" id="KW-0862">Zinc</keyword>
<dbReference type="GO" id="GO:0016887">
    <property type="term" value="F:ATP hydrolysis activity"/>
    <property type="evidence" value="ECO:0007669"/>
    <property type="project" value="InterPro"/>
</dbReference>
<dbReference type="Gene3D" id="3.40.50.300">
    <property type="entry name" value="P-loop containing nucleotide triphosphate hydrolases"/>
    <property type="match status" value="1"/>
</dbReference>
<dbReference type="InterPro" id="IPR003439">
    <property type="entry name" value="ABC_transporter-like_ATP-bd"/>
</dbReference>
<dbReference type="OrthoDB" id="9780942at2"/>
<reference evidence="13 14" key="1">
    <citation type="journal article" date="2014" name="Genome Announc.">
        <title>Complete Genome Sequence of Hyphomicrobium nitrativorans Strain NL23, a Denitrifying Bacterium Isolated from Biofilm of a Methanol-Fed Denitrification System Treating Seawater at the Montreal Biodome.</title>
        <authorList>
            <person name="Martineau C."/>
            <person name="Villeneuve C."/>
            <person name="Mauffrey F."/>
            <person name="Villemur R."/>
        </authorList>
    </citation>
    <scope>NUCLEOTIDE SEQUENCE [LARGE SCALE GENOMIC DNA]</scope>
    <source>
        <strain evidence="13">NL23</strain>
    </source>
</reference>
<organism evidence="13 14">
    <name type="scientific">Hyphomicrobium nitrativorans NL23</name>
    <dbReference type="NCBI Taxonomy" id="1029756"/>
    <lineage>
        <taxon>Bacteria</taxon>
        <taxon>Pseudomonadati</taxon>
        <taxon>Pseudomonadota</taxon>
        <taxon>Alphaproteobacteria</taxon>
        <taxon>Hyphomicrobiales</taxon>
        <taxon>Hyphomicrobiaceae</taxon>
        <taxon>Hyphomicrobium</taxon>
    </lineage>
</organism>
<dbReference type="SUPFAM" id="SSF52540">
    <property type="entry name" value="P-loop containing nucleoside triphosphate hydrolases"/>
    <property type="match status" value="1"/>
</dbReference>
<dbReference type="SMART" id="SM00382">
    <property type="entry name" value="AAA"/>
    <property type="match status" value="1"/>
</dbReference>
<dbReference type="FunFam" id="3.40.50.300:FF:000392">
    <property type="entry name" value="Zinc import ATP-binding protein ZnuC"/>
    <property type="match status" value="1"/>
</dbReference>
<feature type="domain" description="ABC transporter" evidence="12">
    <location>
        <begin position="51"/>
        <end position="266"/>
    </location>
</feature>
<dbReference type="GO" id="GO:0005524">
    <property type="term" value="F:ATP binding"/>
    <property type="evidence" value="ECO:0007669"/>
    <property type="project" value="UniProtKB-KW"/>
</dbReference>
<dbReference type="CDD" id="cd03235">
    <property type="entry name" value="ABC_Metallic_Cations"/>
    <property type="match status" value="1"/>
</dbReference>
<dbReference type="RefSeq" id="WP_023786027.1">
    <property type="nucleotide sequence ID" value="NC_022997.1"/>
</dbReference>
<keyword evidence="14" id="KW-1185">Reference proteome</keyword>
<evidence type="ECO:0000259" key="12">
    <source>
        <dbReference type="PROSITE" id="PS50893"/>
    </source>
</evidence>
<dbReference type="PATRIC" id="fig|1029756.8.peg.635"/>
<dbReference type="InterPro" id="IPR017871">
    <property type="entry name" value="ABC_transporter-like_CS"/>
</dbReference>
<feature type="region of interest" description="Disordered" evidence="11">
    <location>
        <begin position="282"/>
        <end position="305"/>
    </location>
</feature>
<evidence type="ECO:0000256" key="2">
    <source>
        <dbReference type="ARBA" id="ARBA00022448"/>
    </source>
</evidence>
<evidence type="ECO:0000256" key="8">
    <source>
        <dbReference type="ARBA" id="ARBA00022967"/>
    </source>
</evidence>
<accession>V5SC60</accession>
<evidence type="ECO:0000256" key="9">
    <source>
        <dbReference type="ARBA" id="ARBA00023065"/>
    </source>
</evidence>
<dbReference type="PANTHER" id="PTHR42734:SF9">
    <property type="entry name" value="ZINC IMPORT ATP-BINDING PROTEIN ZNUC"/>
    <property type="match status" value="1"/>
</dbReference>
<evidence type="ECO:0000256" key="1">
    <source>
        <dbReference type="ARBA" id="ARBA00005417"/>
    </source>
</evidence>
<proteinExistence type="inferred from homology"/>
<evidence type="ECO:0000256" key="5">
    <source>
        <dbReference type="ARBA" id="ARBA00022833"/>
    </source>
</evidence>
<evidence type="ECO:0000313" key="13">
    <source>
        <dbReference type="EMBL" id="AHB47615.1"/>
    </source>
</evidence>
<protein>
    <submittedName>
        <fullName evidence="13">Zinc transporter</fullName>
    </submittedName>
</protein>
<dbReference type="Pfam" id="PF00005">
    <property type="entry name" value="ABC_tran"/>
    <property type="match status" value="1"/>
</dbReference>
<dbReference type="EMBL" id="CP006912">
    <property type="protein sequence ID" value="AHB47615.1"/>
    <property type="molecule type" value="Genomic_DNA"/>
</dbReference>
<dbReference type="Proteomes" id="UP000018542">
    <property type="component" value="Chromosome"/>
</dbReference>
<dbReference type="KEGG" id="hni:W911_03020"/>
<keyword evidence="10" id="KW-0472">Membrane</keyword>
<evidence type="ECO:0000256" key="11">
    <source>
        <dbReference type="SAM" id="MobiDB-lite"/>
    </source>
</evidence>
<dbReference type="PROSITE" id="PS50893">
    <property type="entry name" value="ABC_TRANSPORTER_2"/>
    <property type="match status" value="1"/>
</dbReference>
<dbReference type="PANTHER" id="PTHR42734">
    <property type="entry name" value="METAL TRANSPORT SYSTEM ATP-BINDING PROTEIN TM_0124-RELATED"/>
    <property type="match status" value="1"/>
</dbReference>
<dbReference type="PROSITE" id="PS00211">
    <property type="entry name" value="ABC_TRANSPORTER_1"/>
    <property type="match status" value="1"/>
</dbReference>
<dbReference type="GO" id="GO:0006829">
    <property type="term" value="P:zinc ion transport"/>
    <property type="evidence" value="ECO:0007669"/>
    <property type="project" value="UniProtKB-KW"/>
</dbReference>
<dbReference type="HOGENOM" id="CLU_000604_1_11_5"/>
<comment type="similarity">
    <text evidence="1">Belongs to the ABC transporter superfamily.</text>
</comment>
<dbReference type="InterPro" id="IPR027417">
    <property type="entry name" value="P-loop_NTPase"/>
</dbReference>
<sequence length="305" mass="32454">MNERPGESAETSCASAHGAHSHSHGHQHTHDGTCCGGHGHAKRPPGADILISARALAVTRSGRAILSGVDLDIAAGEIVTIIGPNGAGKTTLVRALLGLERLDEGEVQRRRGLTIGYVPQRFDIDRTLPMTVARFLALGEGARASRIGAVLEEVGASRVANQQLGELSGGELQRVLLARALLNDPDLLVLDEPVRGVDYVGEAELYTLIGRLRDARGLGVLLISHDLHIVMANSDRVICLNRHVCCSGVPETVAQHPEYVRLFGRDEARAFAVYQHRHDHRHDLAGEPAPVGTDDGKDSPSGGAA</sequence>
<dbReference type="GO" id="GO:0010043">
    <property type="term" value="P:response to zinc ion"/>
    <property type="evidence" value="ECO:0007669"/>
    <property type="project" value="TreeGrafter"/>
</dbReference>